<dbReference type="EMBL" id="FNBO01000005">
    <property type="protein sequence ID" value="SDF55960.1"/>
    <property type="molecule type" value="Genomic_DNA"/>
</dbReference>
<feature type="transmembrane region" description="Helical" evidence="2">
    <location>
        <begin position="211"/>
        <end position="234"/>
    </location>
</feature>
<feature type="transmembrane region" description="Helical" evidence="2">
    <location>
        <begin position="21"/>
        <end position="47"/>
    </location>
</feature>
<feature type="domain" description="DUF7847" evidence="3">
    <location>
        <begin position="3"/>
        <end position="234"/>
    </location>
</feature>
<protein>
    <recommendedName>
        <fullName evidence="3">DUF7847 domain-containing protein</fullName>
    </recommendedName>
</protein>
<evidence type="ECO:0000256" key="2">
    <source>
        <dbReference type="SAM" id="Phobius"/>
    </source>
</evidence>
<evidence type="ECO:0000313" key="4">
    <source>
        <dbReference type="EMBL" id="SDF55960.1"/>
    </source>
</evidence>
<gene>
    <name evidence="4" type="ORF">SAMN04488067_105194</name>
</gene>
<dbReference type="AlphaFoldDB" id="A0A1G7M434"/>
<feature type="transmembrane region" description="Helical" evidence="2">
    <location>
        <begin position="176"/>
        <end position="199"/>
    </location>
</feature>
<feature type="transmembrane region" description="Helical" evidence="2">
    <location>
        <begin position="136"/>
        <end position="155"/>
    </location>
</feature>
<sequence>MALQLSHAVSDGLRRTVSRTGGLLFVGFLVLQFGIQTAVNSTVLGYLPPAAAEQFSSNAGLTIPVTGQVGLALFGILGILTAAFVVVTSRTFAQPLTERSSFPAAVTDRLGRATVSALVGGAFVSIVVMIGSVFLLVPGLFFAASFLFFIFAVAVENRGILGSLKRSWGLAKGARLKLGFLVVASGVFGAIIGAVAPLLDLANAPVASDVATVVLTTVFFVPYYAIIASAYLQLRDEQQPPNRKTPDPVNATQTTEL</sequence>
<dbReference type="Proteomes" id="UP000324020">
    <property type="component" value="Unassembled WGS sequence"/>
</dbReference>
<dbReference type="RefSeq" id="WP_149798543.1">
    <property type="nucleotide sequence ID" value="NZ_FNBO01000005.1"/>
</dbReference>
<dbReference type="Pfam" id="PF25231">
    <property type="entry name" value="DUF7847"/>
    <property type="match status" value="1"/>
</dbReference>
<name>A0A1G7M434_9EURY</name>
<feature type="region of interest" description="Disordered" evidence="1">
    <location>
        <begin position="238"/>
        <end position="257"/>
    </location>
</feature>
<keyword evidence="5" id="KW-1185">Reference proteome</keyword>
<accession>A0A1G7M434</accession>
<feature type="transmembrane region" description="Helical" evidence="2">
    <location>
        <begin position="110"/>
        <end position="130"/>
    </location>
</feature>
<dbReference type="OrthoDB" id="205869at2157"/>
<keyword evidence="2" id="KW-0812">Transmembrane</keyword>
<reference evidence="4 5" key="1">
    <citation type="submission" date="2016-10" db="EMBL/GenBank/DDBJ databases">
        <authorList>
            <person name="Varghese N."/>
            <person name="Submissions S."/>
        </authorList>
    </citation>
    <scope>NUCLEOTIDE SEQUENCE [LARGE SCALE GENOMIC DNA]</scope>
    <source>
        <strain evidence="4 5">CGMCC 1.3527</strain>
    </source>
</reference>
<feature type="transmembrane region" description="Helical" evidence="2">
    <location>
        <begin position="67"/>
        <end position="89"/>
    </location>
</feature>
<evidence type="ECO:0000259" key="3">
    <source>
        <dbReference type="Pfam" id="PF25231"/>
    </source>
</evidence>
<evidence type="ECO:0000256" key="1">
    <source>
        <dbReference type="SAM" id="MobiDB-lite"/>
    </source>
</evidence>
<organism evidence="4 5">
    <name type="scientific">Halorubrum xinjiangense</name>
    <dbReference type="NCBI Taxonomy" id="261291"/>
    <lineage>
        <taxon>Archaea</taxon>
        <taxon>Methanobacteriati</taxon>
        <taxon>Methanobacteriota</taxon>
        <taxon>Stenosarchaea group</taxon>
        <taxon>Halobacteria</taxon>
        <taxon>Halobacteriales</taxon>
        <taxon>Haloferacaceae</taxon>
        <taxon>Halorubrum</taxon>
    </lineage>
</organism>
<dbReference type="InterPro" id="IPR057169">
    <property type="entry name" value="DUF7847"/>
</dbReference>
<proteinExistence type="predicted"/>
<keyword evidence="2" id="KW-0472">Membrane</keyword>
<evidence type="ECO:0000313" key="5">
    <source>
        <dbReference type="Proteomes" id="UP000324020"/>
    </source>
</evidence>
<keyword evidence="2" id="KW-1133">Transmembrane helix</keyword>